<gene>
    <name evidence="1" type="ORF">ERS852407_05119</name>
</gene>
<protein>
    <recommendedName>
        <fullName evidence="3">Tail fiber protein</fullName>
    </recommendedName>
</protein>
<dbReference type="Proteomes" id="UP000095651">
    <property type="component" value="Unassembled WGS sequence"/>
</dbReference>
<proteinExistence type="predicted"/>
<accession>A0A174KSF1</accession>
<evidence type="ECO:0000313" key="1">
    <source>
        <dbReference type="EMBL" id="CUP14932.1"/>
    </source>
</evidence>
<evidence type="ECO:0000313" key="2">
    <source>
        <dbReference type="Proteomes" id="UP000095651"/>
    </source>
</evidence>
<organism evidence="1 2">
    <name type="scientific">Hungatella hathewayi</name>
    <dbReference type="NCBI Taxonomy" id="154046"/>
    <lineage>
        <taxon>Bacteria</taxon>
        <taxon>Bacillati</taxon>
        <taxon>Bacillota</taxon>
        <taxon>Clostridia</taxon>
        <taxon>Lachnospirales</taxon>
        <taxon>Lachnospiraceae</taxon>
        <taxon>Hungatella</taxon>
    </lineage>
</organism>
<sequence length="238" mass="25617">MLRTTYLNLKKPEGSDPVNVQDFNDNADTIDTEVNARVKSSGGDIANTKVSAFTASTASYPVPAAGETPKVFMGKIKKFFEDFKSFKDSIVTKTMILNQILNDSTKAASAATVYSVNEKVDSAISDLAASSVKCVDGAGMAGSALYADKFGKIICIRGYVKPTNGYSFDAWNRQIVAWLPNNNYLPRGQVTGLTIYSDSRLKIEINVDNSVVLQNLSGSAITANGESGIDIMITYCCQ</sequence>
<dbReference type="RefSeq" id="WP_055659471.1">
    <property type="nucleotide sequence ID" value="NZ_CABIXC010000019.1"/>
</dbReference>
<reference evidence="1 2" key="1">
    <citation type="submission" date="2015-09" db="EMBL/GenBank/DDBJ databases">
        <authorList>
            <consortium name="Pathogen Informatics"/>
        </authorList>
    </citation>
    <scope>NUCLEOTIDE SEQUENCE [LARGE SCALE GENOMIC DNA]</scope>
    <source>
        <strain evidence="1 2">2789STDY5608850</strain>
    </source>
</reference>
<dbReference type="EMBL" id="CYZE01000019">
    <property type="protein sequence ID" value="CUP14932.1"/>
    <property type="molecule type" value="Genomic_DNA"/>
</dbReference>
<evidence type="ECO:0008006" key="3">
    <source>
        <dbReference type="Google" id="ProtNLM"/>
    </source>
</evidence>
<dbReference type="AlphaFoldDB" id="A0A174KSF1"/>
<name>A0A174KSF1_9FIRM</name>